<dbReference type="InterPro" id="IPR002934">
    <property type="entry name" value="Polymerase_NTP_transf_dom"/>
</dbReference>
<accession>A0A556MVG2</accession>
<dbReference type="InterPro" id="IPR043519">
    <property type="entry name" value="NT_sf"/>
</dbReference>
<protein>
    <recommendedName>
        <fullName evidence="1">Polymerase nucleotidyl transferase domain-containing protein</fullName>
    </recommendedName>
</protein>
<dbReference type="AlphaFoldDB" id="A0A556MVG2"/>
<organism evidence="2 3">
    <name type="scientific">Mucilaginibacter corticis</name>
    <dbReference type="NCBI Taxonomy" id="2597670"/>
    <lineage>
        <taxon>Bacteria</taxon>
        <taxon>Pseudomonadati</taxon>
        <taxon>Bacteroidota</taxon>
        <taxon>Sphingobacteriia</taxon>
        <taxon>Sphingobacteriales</taxon>
        <taxon>Sphingobacteriaceae</taxon>
        <taxon>Mucilaginibacter</taxon>
    </lineage>
</organism>
<dbReference type="OrthoDB" id="645383at2"/>
<proteinExistence type="predicted"/>
<dbReference type="Pfam" id="PF01909">
    <property type="entry name" value="NTP_transf_2"/>
    <property type="match status" value="1"/>
</dbReference>
<comment type="caution">
    <text evidence="2">The sequence shown here is derived from an EMBL/GenBank/DDBJ whole genome shotgun (WGS) entry which is preliminary data.</text>
</comment>
<dbReference type="SUPFAM" id="SSF81301">
    <property type="entry name" value="Nucleotidyltransferase"/>
    <property type="match status" value="1"/>
</dbReference>
<gene>
    <name evidence="2" type="ORF">FO440_06605</name>
</gene>
<evidence type="ECO:0000313" key="3">
    <source>
        <dbReference type="Proteomes" id="UP000318733"/>
    </source>
</evidence>
<name>A0A556MVG2_9SPHI</name>
<dbReference type="RefSeq" id="WP_144247418.1">
    <property type="nucleotide sequence ID" value="NZ_VLPK01000001.1"/>
</dbReference>
<feature type="domain" description="Polymerase nucleotidyl transferase" evidence="1">
    <location>
        <begin position="126"/>
        <end position="193"/>
    </location>
</feature>
<sequence length="336" mass="38659">MSIYLDKGATYCRIVSSLLRNECTESVIINVNDAKENILATLAYFDIFKYPLTAGEIYLFLKNKYEQHDFDYALKSLVAGRTVYQFNNFYTLKNDYALIARRYNGNKKAAELIKVAAKVGDMLIRFPYVRGIAISGSLSKNYADENSDIDLFIITAKNRLWIARTLMHTLKKLTFLVNKQDYFCMNYYIDEAQLEIKEKTIYTAIEVVTLIPLQGDTIIEQFYAANSWTRNYLPNKIMRISSAKPLKPSLFKILFEKLLNNRFGNAIDDMLMRVTANRWAKKTEQKKVNSKGSVMAMDVGKHYAKPDPGNFQARLLAQYESKISQILVEPQNLLAN</sequence>
<dbReference type="GO" id="GO:0016779">
    <property type="term" value="F:nucleotidyltransferase activity"/>
    <property type="evidence" value="ECO:0007669"/>
    <property type="project" value="InterPro"/>
</dbReference>
<dbReference type="Proteomes" id="UP000318733">
    <property type="component" value="Unassembled WGS sequence"/>
</dbReference>
<reference evidence="2 3" key="1">
    <citation type="submission" date="2019-07" db="EMBL/GenBank/DDBJ databases">
        <authorList>
            <person name="Huq M.A."/>
        </authorList>
    </citation>
    <scope>NUCLEOTIDE SEQUENCE [LARGE SCALE GENOMIC DNA]</scope>
    <source>
        <strain evidence="2 3">MAH-19</strain>
    </source>
</reference>
<keyword evidence="3" id="KW-1185">Reference proteome</keyword>
<dbReference type="EMBL" id="VLPK01000001">
    <property type="protein sequence ID" value="TSJ43853.1"/>
    <property type="molecule type" value="Genomic_DNA"/>
</dbReference>
<evidence type="ECO:0000259" key="1">
    <source>
        <dbReference type="Pfam" id="PF01909"/>
    </source>
</evidence>
<evidence type="ECO:0000313" key="2">
    <source>
        <dbReference type="EMBL" id="TSJ43853.1"/>
    </source>
</evidence>
<dbReference type="Gene3D" id="3.30.460.10">
    <property type="entry name" value="Beta Polymerase, domain 2"/>
    <property type="match status" value="1"/>
</dbReference>